<evidence type="ECO:0000256" key="1">
    <source>
        <dbReference type="SAM" id="MobiDB-lite"/>
    </source>
</evidence>
<comment type="caution">
    <text evidence="3">The sequence shown here is derived from an EMBL/GenBank/DDBJ whole genome shotgun (WGS) entry which is preliminary data.</text>
</comment>
<sequence length="736" mass="81647">MLIRKARSPSSSTPQPPGNSTGQQHTVVSPPASRASPMKSASKVITTSKNLYSKCASKLSSKASQVFGRKSQASSKPPSVSSTTSRASSTSTAATTHTLPILDCGDPFKVPGFETSKFESHPNHESPSIGQMLDTPTSEVTELNSVPTGLKASDFSLEAEEVVQDKQEQLLETGTACQLLKHLKEIPTMIQVFSEGAVPEHIAGDNDHTAHFETAKELNNEESVQAEIALIESNTNNNGDGDDKDEDDNNDDGNGDDDEGEEEKEEDEIDEEDDPPRCDFKTIGAIPDAAYKNLAQICVPSTDEDQYVRISGRTRGSYNAVTFIEIEAGEEVHQLVVRVPAHGTPSQWKGQDDYTMECEVRLVEYIRKHTTAPVPEIISYSTNHDNVLGFPYILMAKLPGKPATSIWFDQDYNPADMRFAYRNADVPSVETEKKRITFLRSLAQVMTSIQQLTFDRIGTPLFTEEGEHYGVGPSYHWDENENKFIERKACSTTQDYLQAALNAFFNPQAMLGHGEKSTSHISGTRSFLRTIFAQSVFNHADPETEETFTIKHNDLDLQNILVDDQGNVTGIIDWDHARAAPRCIGAAAVPLFLRNDWFPRYANNLLNAPHMAWNYHYYRQVYAAAMLEAAGDVDSDAKYTVKSAMYQAAVAAITNDGNERDLIEKLLHVIPKCRIDVDEFKIALGRGWPDAMAMLQKELAIVFEPELPPARFLEQVNAGLELGDWWKAFDDLLLEE</sequence>
<dbReference type="OrthoDB" id="10003767at2759"/>
<dbReference type="Gene3D" id="3.90.1200.10">
    <property type="match status" value="1"/>
</dbReference>
<feature type="domain" description="Aminoglycoside phosphotransferase" evidence="2">
    <location>
        <begin position="319"/>
        <end position="618"/>
    </location>
</feature>
<feature type="region of interest" description="Disordered" evidence="1">
    <location>
        <begin position="62"/>
        <end position="94"/>
    </location>
</feature>
<evidence type="ECO:0000313" key="4">
    <source>
        <dbReference type="Proteomes" id="UP001140560"/>
    </source>
</evidence>
<dbReference type="InterPro" id="IPR051678">
    <property type="entry name" value="AGP_Transferase"/>
</dbReference>
<keyword evidence="4" id="KW-1185">Reference proteome</keyword>
<dbReference type="Gene3D" id="3.30.200.20">
    <property type="entry name" value="Phosphorylase Kinase, domain 1"/>
    <property type="match status" value="1"/>
</dbReference>
<dbReference type="EMBL" id="JAPEUY010000014">
    <property type="protein sequence ID" value="KAJ4366290.1"/>
    <property type="molecule type" value="Genomic_DNA"/>
</dbReference>
<gene>
    <name evidence="3" type="ORF">N0V83_007926</name>
</gene>
<dbReference type="Pfam" id="PF01636">
    <property type="entry name" value="APH"/>
    <property type="match status" value="1"/>
</dbReference>
<protein>
    <recommendedName>
        <fullName evidence="2">Aminoglycoside phosphotransferase domain-containing protein</fullName>
    </recommendedName>
</protein>
<dbReference type="PANTHER" id="PTHR21310:SF51">
    <property type="entry name" value="AMINOGLYCOSIDE PHOSPHOTRANSFERASE DOMAIN-CONTAINING PROTEIN"/>
    <property type="match status" value="1"/>
</dbReference>
<dbReference type="SUPFAM" id="SSF56112">
    <property type="entry name" value="Protein kinase-like (PK-like)"/>
    <property type="match status" value="1"/>
</dbReference>
<feature type="region of interest" description="Disordered" evidence="1">
    <location>
        <begin position="233"/>
        <end position="281"/>
    </location>
</feature>
<feature type="region of interest" description="Disordered" evidence="1">
    <location>
        <begin position="1"/>
        <end position="44"/>
    </location>
</feature>
<name>A0A9W8Y2N8_9PLEO</name>
<dbReference type="InterPro" id="IPR002575">
    <property type="entry name" value="Aminoglycoside_PTrfase"/>
</dbReference>
<evidence type="ECO:0000313" key="3">
    <source>
        <dbReference type="EMBL" id="KAJ4366290.1"/>
    </source>
</evidence>
<dbReference type="PANTHER" id="PTHR21310">
    <property type="entry name" value="AMINOGLYCOSIDE PHOSPHOTRANSFERASE-RELATED-RELATED"/>
    <property type="match status" value="1"/>
</dbReference>
<evidence type="ECO:0000259" key="2">
    <source>
        <dbReference type="Pfam" id="PF01636"/>
    </source>
</evidence>
<dbReference type="AlphaFoldDB" id="A0A9W8Y2N8"/>
<feature type="compositionally biased region" description="Acidic residues" evidence="1">
    <location>
        <begin position="240"/>
        <end position="274"/>
    </location>
</feature>
<dbReference type="Proteomes" id="UP001140560">
    <property type="component" value="Unassembled WGS sequence"/>
</dbReference>
<reference evidence="3" key="1">
    <citation type="submission" date="2022-10" db="EMBL/GenBank/DDBJ databases">
        <title>Tapping the CABI collections for fungal endophytes: first genome assemblies for Collariella, Neodidymelliopsis, Ascochyta clinopodiicola, Didymella pomorum, Didymosphaeria variabile, Neocosmospora piperis and Neocucurbitaria cava.</title>
        <authorList>
            <person name="Hill R."/>
        </authorList>
    </citation>
    <scope>NUCLEOTIDE SEQUENCE</scope>
    <source>
        <strain evidence="3">IMI 356814</strain>
    </source>
</reference>
<accession>A0A9W8Y2N8</accession>
<organism evidence="3 4">
    <name type="scientific">Neocucurbitaria cava</name>
    <dbReference type="NCBI Taxonomy" id="798079"/>
    <lineage>
        <taxon>Eukaryota</taxon>
        <taxon>Fungi</taxon>
        <taxon>Dikarya</taxon>
        <taxon>Ascomycota</taxon>
        <taxon>Pezizomycotina</taxon>
        <taxon>Dothideomycetes</taxon>
        <taxon>Pleosporomycetidae</taxon>
        <taxon>Pleosporales</taxon>
        <taxon>Pleosporineae</taxon>
        <taxon>Cucurbitariaceae</taxon>
        <taxon>Neocucurbitaria</taxon>
    </lineage>
</organism>
<dbReference type="InterPro" id="IPR011009">
    <property type="entry name" value="Kinase-like_dom_sf"/>
</dbReference>
<feature type="compositionally biased region" description="Polar residues" evidence="1">
    <location>
        <begin position="8"/>
        <end position="27"/>
    </location>
</feature>
<proteinExistence type="predicted"/>